<accession>A0A3S5BTY8</accession>
<sequence length="94" mass="10038">MASGLFDVEVHRRRGFHVGNCGACGADSTRRPNRQNLRTSLTCVFLGHPDYRTTGLQGTSSQYPFDGPPGVHLSSCGRSQCQSHLLTSSSAATA</sequence>
<reference evidence="1" key="1">
    <citation type="submission" date="2018-11" db="EMBL/GenBank/DDBJ databases">
        <authorList>
            <consortium name="Pathogen Informatics"/>
        </authorList>
    </citation>
    <scope>NUCLEOTIDE SEQUENCE</scope>
</reference>
<comment type="caution">
    <text evidence="1">The sequence shown here is derived from an EMBL/GenBank/DDBJ whole genome shotgun (WGS) entry which is preliminary data.</text>
</comment>
<dbReference type="EMBL" id="CAAALY010262507">
    <property type="protein sequence ID" value="VEL39777.1"/>
    <property type="molecule type" value="Genomic_DNA"/>
</dbReference>
<dbReference type="Proteomes" id="UP000784294">
    <property type="component" value="Unassembled WGS sequence"/>
</dbReference>
<gene>
    <name evidence="1" type="ORF">PXEA_LOCUS33217</name>
</gene>
<name>A0A3S5BTY8_9PLAT</name>
<proteinExistence type="predicted"/>
<protein>
    <submittedName>
        <fullName evidence="1">Uncharacterized protein</fullName>
    </submittedName>
</protein>
<organism evidence="1 2">
    <name type="scientific">Protopolystoma xenopodis</name>
    <dbReference type="NCBI Taxonomy" id="117903"/>
    <lineage>
        <taxon>Eukaryota</taxon>
        <taxon>Metazoa</taxon>
        <taxon>Spiralia</taxon>
        <taxon>Lophotrochozoa</taxon>
        <taxon>Platyhelminthes</taxon>
        <taxon>Monogenea</taxon>
        <taxon>Polyopisthocotylea</taxon>
        <taxon>Polystomatidea</taxon>
        <taxon>Polystomatidae</taxon>
        <taxon>Protopolystoma</taxon>
    </lineage>
</organism>
<evidence type="ECO:0000313" key="2">
    <source>
        <dbReference type="Proteomes" id="UP000784294"/>
    </source>
</evidence>
<evidence type="ECO:0000313" key="1">
    <source>
        <dbReference type="EMBL" id="VEL39777.1"/>
    </source>
</evidence>
<keyword evidence="2" id="KW-1185">Reference proteome</keyword>
<dbReference type="AlphaFoldDB" id="A0A3S5BTY8"/>